<dbReference type="CDD" id="cd00338">
    <property type="entry name" value="Ser_Recombinase"/>
    <property type="match status" value="1"/>
</dbReference>
<feature type="region of interest" description="Disordered" evidence="1">
    <location>
        <begin position="141"/>
        <end position="183"/>
    </location>
</feature>
<dbReference type="GO" id="GO:0003677">
    <property type="term" value="F:DNA binding"/>
    <property type="evidence" value="ECO:0007669"/>
    <property type="project" value="InterPro"/>
</dbReference>
<dbReference type="InterPro" id="IPR006119">
    <property type="entry name" value="Resolv_N"/>
</dbReference>
<dbReference type="PANTHER" id="PTHR30461:SF23">
    <property type="entry name" value="DNA RECOMBINASE-RELATED"/>
    <property type="match status" value="1"/>
</dbReference>
<evidence type="ECO:0000256" key="1">
    <source>
        <dbReference type="SAM" id="MobiDB-lite"/>
    </source>
</evidence>
<dbReference type="Pfam" id="PF00239">
    <property type="entry name" value="Resolvase"/>
    <property type="match status" value="1"/>
</dbReference>
<dbReference type="PANTHER" id="PTHR30461">
    <property type="entry name" value="DNA-INVERTASE FROM LAMBDOID PROPHAGE"/>
    <property type="match status" value="1"/>
</dbReference>
<evidence type="ECO:0000313" key="4">
    <source>
        <dbReference type="Proteomes" id="UP000199501"/>
    </source>
</evidence>
<dbReference type="AlphaFoldDB" id="A0A1G6K542"/>
<dbReference type="EMBL" id="FMZZ01000001">
    <property type="protein sequence ID" value="SDC26043.1"/>
    <property type="molecule type" value="Genomic_DNA"/>
</dbReference>
<dbReference type="InterPro" id="IPR038109">
    <property type="entry name" value="DNA_bind_recomb_sf"/>
</dbReference>
<dbReference type="PROSITE" id="PS51737">
    <property type="entry name" value="RECOMBINASE_DNA_BIND"/>
    <property type="match status" value="1"/>
</dbReference>
<evidence type="ECO:0000313" key="3">
    <source>
        <dbReference type="EMBL" id="SDC26043.1"/>
    </source>
</evidence>
<evidence type="ECO:0000259" key="2">
    <source>
        <dbReference type="PROSITE" id="PS51737"/>
    </source>
</evidence>
<reference evidence="4" key="1">
    <citation type="submission" date="2016-10" db="EMBL/GenBank/DDBJ databases">
        <authorList>
            <person name="Varghese N."/>
            <person name="Submissions S."/>
        </authorList>
    </citation>
    <scope>NUCLEOTIDE SEQUENCE [LARGE SCALE GENOMIC DNA]</scope>
    <source>
        <strain evidence="4">IBRC-M 10403</strain>
    </source>
</reference>
<keyword evidence="4" id="KW-1185">Reference proteome</keyword>
<sequence length="577" mass="64860">MREDLLEKLRKRWPNFSGEVIGIKYLRASQDALGRAISVRSQEDEGDEFFDEHGIVNGGTFYDNNLSASLYATQTRQNYERALEELKSGRVHLLWTFDSSRAQRDLEVYVKLRRICIETGALWAYGGRIYDMSDPADRKATARDAVEAEGASDTSSTHVRRGVRKRARSGKHAGPTPYGYRRQFDPDTGESLGLVIDPDHAKVMREMVDRVMASEPLTTIAKDLNRRGVPSPRGHLWNADRVNKIVTEYAVPHEWMRFLARLDPESAELAERIAIRVEQGESPTEIGRELNREGVPWILPAPWSGSQVRMMVLSDIAAGIRMHQGKPMMVKVPDGQGGFTMKLVDPQWEPIITMDEHTVLKARLGDPSRKPVRDGSRVRHLWVGIARCGICQNRMIAERVDTKGAAMRCATGHVRRPKDKLEAWLTEQAMQLLERKDATRIFKIKDSVVRSQAAQDDAKVLRAELEGWRQDAIAGKVTRESFATIEAGLIERIKTAEGKAERAALPPVLVDVVGPQAREAFAALSLPQQREVLRAIMRPRVYHQKERGRTDLETETIDPGFLHVPATAGRSGEGTSE</sequence>
<feature type="domain" description="Recombinase" evidence="2">
    <location>
        <begin position="177"/>
        <end position="370"/>
    </location>
</feature>
<accession>A0A1G6K542</accession>
<feature type="compositionally biased region" description="Basic residues" evidence="1">
    <location>
        <begin position="158"/>
        <end position="171"/>
    </location>
</feature>
<dbReference type="RefSeq" id="WP_091448067.1">
    <property type="nucleotide sequence ID" value="NZ_FMZZ01000001.1"/>
</dbReference>
<name>A0A1G6K542_9PSEU</name>
<proteinExistence type="predicted"/>
<dbReference type="GO" id="GO:0000150">
    <property type="term" value="F:DNA strand exchange activity"/>
    <property type="evidence" value="ECO:0007669"/>
    <property type="project" value="InterPro"/>
</dbReference>
<dbReference type="InterPro" id="IPR036162">
    <property type="entry name" value="Resolvase-like_N_sf"/>
</dbReference>
<dbReference type="SMART" id="SM00857">
    <property type="entry name" value="Resolvase"/>
    <property type="match status" value="1"/>
</dbReference>
<dbReference type="Gene3D" id="3.40.50.1390">
    <property type="entry name" value="Resolvase, N-terminal catalytic domain"/>
    <property type="match status" value="1"/>
</dbReference>
<dbReference type="OrthoDB" id="4500247at2"/>
<dbReference type="Proteomes" id="UP000199501">
    <property type="component" value="Unassembled WGS sequence"/>
</dbReference>
<dbReference type="SUPFAM" id="SSF53041">
    <property type="entry name" value="Resolvase-like"/>
    <property type="match status" value="1"/>
</dbReference>
<protein>
    <submittedName>
        <fullName evidence="3">Site-specific DNA recombinase</fullName>
    </submittedName>
</protein>
<organism evidence="3 4">
    <name type="scientific">Actinokineospora iranica</name>
    <dbReference type="NCBI Taxonomy" id="1271860"/>
    <lineage>
        <taxon>Bacteria</taxon>
        <taxon>Bacillati</taxon>
        <taxon>Actinomycetota</taxon>
        <taxon>Actinomycetes</taxon>
        <taxon>Pseudonocardiales</taxon>
        <taxon>Pseudonocardiaceae</taxon>
        <taxon>Actinokineospora</taxon>
    </lineage>
</organism>
<dbReference type="STRING" id="1271860.SAMN05216174_101718"/>
<dbReference type="Pfam" id="PF07508">
    <property type="entry name" value="Recombinase"/>
    <property type="match status" value="2"/>
</dbReference>
<dbReference type="InterPro" id="IPR011109">
    <property type="entry name" value="DNA_bind_recombinase_dom"/>
</dbReference>
<feature type="region of interest" description="Disordered" evidence="1">
    <location>
        <begin position="550"/>
        <end position="577"/>
    </location>
</feature>
<dbReference type="Gene3D" id="3.90.1750.20">
    <property type="entry name" value="Putative Large Serine Recombinase, Chain B, Domain 2"/>
    <property type="match status" value="2"/>
</dbReference>
<dbReference type="InterPro" id="IPR050639">
    <property type="entry name" value="SSR_resolvase"/>
</dbReference>
<gene>
    <name evidence="3" type="ORF">SAMN05216174_101718</name>
</gene>